<evidence type="ECO:0000256" key="1">
    <source>
        <dbReference type="SAM" id="MobiDB-lite"/>
    </source>
</evidence>
<dbReference type="EMBL" id="QGKV02000759">
    <property type="protein sequence ID" value="KAF3567522.1"/>
    <property type="molecule type" value="Genomic_DNA"/>
</dbReference>
<accession>A0ABQ7D511</accession>
<comment type="caution">
    <text evidence="2">The sequence shown here is derived from an EMBL/GenBank/DDBJ whole genome shotgun (WGS) entry which is preliminary data.</text>
</comment>
<sequence length="258" mass="28623">MLLLNQPTLSAIIAFIVTRLLCFWNSKNIKKYGKFMGITLLLPYEKVVTETERDYVPLSFMAWPKTSLITDDTQQDSHVTRSVSILGLRSGPLDLTEESKWGNKVGMEGEKLYIHMRKDRRRLSGRNSQEKHQDLAGTRLVSNLAPTSYAHLRGLSSFVCGSYHDEKAVGIYRVEMAVSDASDSALFVAFDDEMNKLTNDCLVICDCPAGMEDAHNIALPHHSPQPALPLADFAEQGGDDNTGNDVPGAVYRDTSEAL</sequence>
<gene>
    <name evidence="2" type="ORF">DY000_02013531</name>
</gene>
<feature type="region of interest" description="Disordered" evidence="1">
    <location>
        <begin position="228"/>
        <end position="258"/>
    </location>
</feature>
<reference evidence="2 3" key="1">
    <citation type="journal article" date="2020" name="BMC Genomics">
        <title>Intraspecific diversification of the crop wild relative Brassica cretica Lam. using demographic model selection.</title>
        <authorList>
            <person name="Kioukis A."/>
            <person name="Michalopoulou V.A."/>
            <person name="Briers L."/>
            <person name="Pirintsos S."/>
            <person name="Studholme D.J."/>
            <person name="Pavlidis P."/>
            <person name="Sarris P.F."/>
        </authorList>
    </citation>
    <scope>NUCLEOTIDE SEQUENCE [LARGE SCALE GENOMIC DNA]</scope>
    <source>
        <strain evidence="3">cv. PFS-1207/04</strain>
    </source>
</reference>
<proteinExistence type="predicted"/>
<protein>
    <recommendedName>
        <fullName evidence="4">Replication factor A C-terminal domain-containing protein</fullName>
    </recommendedName>
</protein>
<name>A0ABQ7D511_BRACR</name>
<evidence type="ECO:0000313" key="3">
    <source>
        <dbReference type="Proteomes" id="UP000266723"/>
    </source>
</evidence>
<evidence type="ECO:0000313" key="2">
    <source>
        <dbReference type="EMBL" id="KAF3567522.1"/>
    </source>
</evidence>
<keyword evidence="3" id="KW-1185">Reference proteome</keyword>
<organism evidence="2 3">
    <name type="scientific">Brassica cretica</name>
    <name type="common">Mustard</name>
    <dbReference type="NCBI Taxonomy" id="69181"/>
    <lineage>
        <taxon>Eukaryota</taxon>
        <taxon>Viridiplantae</taxon>
        <taxon>Streptophyta</taxon>
        <taxon>Embryophyta</taxon>
        <taxon>Tracheophyta</taxon>
        <taxon>Spermatophyta</taxon>
        <taxon>Magnoliopsida</taxon>
        <taxon>eudicotyledons</taxon>
        <taxon>Gunneridae</taxon>
        <taxon>Pentapetalae</taxon>
        <taxon>rosids</taxon>
        <taxon>malvids</taxon>
        <taxon>Brassicales</taxon>
        <taxon>Brassicaceae</taxon>
        <taxon>Brassiceae</taxon>
        <taxon>Brassica</taxon>
    </lineage>
</organism>
<evidence type="ECO:0008006" key="4">
    <source>
        <dbReference type="Google" id="ProtNLM"/>
    </source>
</evidence>
<dbReference type="Proteomes" id="UP000266723">
    <property type="component" value="Unassembled WGS sequence"/>
</dbReference>